<feature type="transmembrane region" description="Helical" evidence="5">
    <location>
        <begin position="115"/>
        <end position="142"/>
    </location>
</feature>
<dbReference type="AlphaFoldDB" id="A0A4Z0C8D6"/>
<feature type="transmembrane region" description="Helical" evidence="5">
    <location>
        <begin position="330"/>
        <end position="346"/>
    </location>
</feature>
<sequence length="421" mass="44266">MDPAARLAARLGPFRLKIFYGWRLVAVACVIQFLHGGLLMQAFGAYVAVLSDEFGWSKTALSAGAAIQSLEGAILGPVLGWLMDRFGARSTVQVGLVVFGLGFLVLSQIDTIGGFYGAILLLALGSSLAGYFPLTVTLVHWFRRKRARALSIMSLGLALGGVAVPLVAWTMQAWGWRATAMASGIAVMVVGLPLARMLRRSPAEIGETEDGLPPEAPDAAQADAPAAPERHFTAGEALRTRAFWLLGLGHGFALLVVTAVNVHAISHLKEGLGYSVAQASLVITLMTVFQVLGVLSGAAVGDRWDKRYVAAGCMLAHMIGLLLLTFGAHPALLVAFAVLHGFAWGLRGPFMQAMRADYFGLQAIGMILGLSAFIISAGQVAGPMVAGALKDLTGDYRLGFTLLALVAGSGSVLFLLARKPA</sequence>
<feature type="transmembrane region" description="Helical" evidence="5">
    <location>
        <begin position="272"/>
        <end position="295"/>
    </location>
</feature>
<keyword evidence="2 5" id="KW-1133">Transmembrane helix</keyword>
<comment type="caution">
    <text evidence="7">The sequence shown here is derived from an EMBL/GenBank/DDBJ whole genome shotgun (WGS) entry which is preliminary data.</text>
</comment>
<dbReference type="InterPro" id="IPR036259">
    <property type="entry name" value="MFS_trans_sf"/>
</dbReference>
<feature type="transmembrane region" description="Helical" evidence="5">
    <location>
        <begin position="90"/>
        <end position="109"/>
    </location>
</feature>
<feature type="transmembrane region" description="Helical" evidence="5">
    <location>
        <begin position="398"/>
        <end position="417"/>
    </location>
</feature>
<keyword evidence="1 5" id="KW-0812">Transmembrane</keyword>
<name>A0A4Z0C8D6_9BURK</name>
<feature type="region of interest" description="Disordered" evidence="4">
    <location>
        <begin position="205"/>
        <end position="225"/>
    </location>
</feature>
<dbReference type="InterPro" id="IPR050327">
    <property type="entry name" value="Proton-linked_MCT"/>
</dbReference>
<dbReference type="PROSITE" id="PS50850">
    <property type="entry name" value="MFS"/>
    <property type="match status" value="1"/>
</dbReference>
<dbReference type="OrthoDB" id="146345at2"/>
<evidence type="ECO:0000256" key="2">
    <source>
        <dbReference type="ARBA" id="ARBA00022989"/>
    </source>
</evidence>
<dbReference type="Gene3D" id="1.20.1250.20">
    <property type="entry name" value="MFS general substrate transporter like domains"/>
    <property type="match status" value="2"/>
</dbReference>
<proteinExistence type="predicted"/>
<dbReference type="Pfam" id="PF07690">
    <property type="entry name" value="MFS_1"/>
    <property type="match status" value="1"/>
</dbReference>
<dbReference type="CDD" id="cd17355">
    <property type="entry name" value="MFS_YcxA_like"/>
    <property type="match status" value="1"/>
</dbReference>
<feature type="transmembrane region" description="Helical" evidence="5">
    <location>
        <begin position="149"/>
        <end position="168"/>
    </location>
</feature>
<evidence type="ECO:0000256" key="4">
    <source>
        <dbReference type="SAM" id="MobiDB-lite"/>
    </source>
</evidence>
<evidence type="ECO:0000313" key="8">
    <source>
        <dbReference type="Proteomes" id="UP000298180"/>
    </source>
</evidence>
<keyword evidence="3 5" id="KW-0472">Membrane</keyword>
<evidence type="ECO:0000259" key="6">
    <source>
        <dbReference type="PROSITE" id="PS50850"/>
    </source>
</evidence>
<evidence type="ECO:0000256" key="1">
    <source>
        <dbReference type="ARBA" id="ARBA00022692"/>
    </source>
</evidence>
<protein>
    <submittedName>
        <fullName evidence="7">MFS transporter</fullName>
    </submittedName>
</protein>
<feature type="transmembrane region" description="Helical" evidence="5">
    <location>
        <begin position="60"/>
        <end position="83"/>
    </location>
</feature>
<evidence type="ECO:0000313" key="7">
    <source>
        <dbReference type="EMBL" id="TFZ06349.1"/>
    </source>
</evidence>
<reference evidence="7 8" key="1">
    <citation type="submission" date="2019-03" db="EMBL/GenBank/DDBJ databases">
        <title>Ramlibacter henchirensis DSM 14656, whole genome shotgun sequence.</title>
        <authorList>
            <person name="Zhang X."/>
            <person name="Feng G."/>
            <person name="Zhu H."/>
        </authorList>
    </citation>
    <scope>NUCLEOTIDE SEQUENCE [LARGE SCALE GENOMIC DNA]</scope>
    <source>
        <strain evidence="7 8">DSM 14656</strain>
    </source>
</reference>
<feature type="transmembrane region" description="Helical" evidence="5">
    <location>
        <begin position="242"/>
        <end position="266"/>
    </location>
</feature>
<dbReference type="GO" id="GO:0022857">
    <property type="term" value="F:transmembrane transporter activity"/>
    <property type="evidence" value="ECO:0007669"/>
    <property type="project" value="InterPro"/>
</dbReference>
<dbReference type="PANTHER" id="PTHR11360:SF290">
    <property type="entry name" value="MONOCARBOXYLATE MFS PERMEASE"/>
    <property type="match status" value="1"/>
</dbReference>
<evidence type="ECO:0000256" key="5">
    <source>
        <dbReference type="SAM" id="Phobius"/>
    </source>
</evidence>
<feature type="transmembrane region" description="Helical" evidence="5">
    <location>
        <begin position="20"/>
        <end position="48"/>
    </location>
</feature>
<feature type="domain" description="Major facilitator superfamily (MFS) profile" evidence="6">
    <location>
        <begin position="21"/>
        <end position="421"/>
    </location>
</feature>
<keyword evidence="8" id="KW-1185">Reference proteome</keyword>
<gene>
    <name evidence="7" type="ORF">EZ313_06800</name>
</gene>
<evidence type="ECO:0000256" key="3">
    <source>
        <dbReference type="ARBA" id="ARBA00023136"/>
    </source>
</evidence>
<feature type="transmembrane region" description="Helical" evidence="5">
    <location>
        <begin position="358"/>
        <end position="378"/>
    </location>
</feature>
<feature type="transmembrane region" description="Helical" evidence="5">
    <location>
        <begin position="307"/>
        <end position="324"/>
    </location>
</feature>
<feature type="transmembrane region" description="Helical" evidence="5">
    <location>
        <begin position="174"/>
        <end position="195"/>
    </location>
</feature>
<organism evidence="7 8">
    <name type="scientific">Ramlibacter henchirensis</name>
    <dbReference type="NCBI Taxonomy" id="204072"/>
    <lineage>
        <taxon>Bacteria</taxon>
        <taxon>Pseudomonadati</taxon>
        <taxon>Pseudomonadota</taxon>
        <taxon>Betaproteobacteria</taxon>
        <taxon>Burkholderiales</taxon>
        <taxon>Comamonadaceae</taxon>
        <taxon>Ramlibacter</taxon>
    </lineage>
</organism>
<dbReference type="PANTHER" id="PTHR11360">
    <property type="entry name" value="MONOCARBOXYLATE TRANSPORTER"/>
    <property type="match status" value="1"/>
</dbReference>
<dbReference type="EMBL" id="SMLM01000001">
    <property type="protein sequence ID" value="TFZ06349.1"/>
    <property type="molecule type" value="Genomic_DNA"/>
</dbReference>
<dbReference type="InterPro" id="IPR011701">
    <property type="entry name" value="MFS"/>
</dbReference>
<dbReference type="Proteomes" id="UP000298180">
    <property type="component" value="Unassembled WGS sequence"/>
</dbReference>
<dbReference type="InterPro" id="IPR020846">
    <property type="entry name" value="MFS_dom"/>
</dbReference>
<accession>A0A4Z0C8D6</accession>
<dbReference type="SUPFAM" id="SSF103473">
    <property type="entry name" value="MFS general substrate transporter"/>
    <property type="match status" value="1"/>
</dbReference>